<dbReference type="InterPro" id="IPR011006">
    <property type="entry name" value="CheY-like_superfamily"/>
</dbReference>
<name>A0A3M5BVG7_PSESS</name>
<dbReference type="Gene3D" id="3.20.20.450">
    <property type="entry name" value="EAL domain"/>
    <property type="match status" value="1"/>
</dbReference>
<dbReference type="SUPFAM" id="SSF141868">
    <property type="entry name" value="EAL domain-like"/>
    <property type="match status" value="1"/>
</dbReference>
<dbReference type="InterPro" id="IPR011547">
    <property type="entry name" value="SLC26A/SulP_dom"/>
</dbReference>
<dbReference type="Pfam" id="PF00916">
    <property type="entry name" value="Sulfate_transp"/>
    <property type="match status" value="1"/>
</dbReference>
<keyword evidence="3 6" id="KW-1133">Transmembrane helix</keyword>
<dbReference type="PANTHER" id="PTHR33121">
    <property type="entry name" value="CYCLIC DI-GMP PHOSPHODIESTERASE PDEF"/>
    <property type="match status" value="1"/>
</dbReference>
<dbReference type="CDD" id="cd01948">
    <property type="entry name" value="EAL"/>
    <property type="match status" value="1"/>
</dbReference>
<feature type="modified residue" description="4-aspartylphosphate" evidence="5">
    <location>
        <position position="320"/>
    </location>
</feature>
<keyword evidence="5" id="KW-0597">Phosphoprotein</keyword>
<feature type="transmembrane region" description="Helical" evidence="6">
    <location>
        <begin position="32"/>
        <end position="51"/>
    </location>
</feature>
<feature type="transmembrane region" description="Helical" evidence="6">
    <location>
        <begin position="58"/>
        <end position="91"/>
    </location>
</feature>
<proteinExistence type="predicted"/>
<sequence length="689" mass="74175">MRWLNRHKILPFLAWLPQQSRASVGRDALVGLSGAILALPQSIAYAIIAGLPPEYGLYAAIVPVLVACLWGSSWHLICGPTAAISIVLYASVSPLAVPASQDYIMLILLLTFIAGVFQLLLGMMRFGALVNFVSHSVVLGFTLGAAIVIALGQMPNLLGIDLPSQTTALRSLTAVLEHRGEVDLPSLTLGLLTLALGIGLKLLVPRWPTLLIALVSSSLLVWLWPAMFGHVRVVSAFVGHLPPFSPLPLDLELILKLLPTAVAVGMLGLVNSLSIARSLSARSQQMLNANQVFDVLAAESVEVARLSLQSRGPVDIAICDLQMDGPDGLELIRFMAENGLARALIIVSSSAACVLEGVAQLALSQGLEVLGYVQKPASAAVLYDLLEAYGPGRAGSAPQSPVKRAFGALSAVELFDPKDNMPIDVASVAEQWIAYFQPKVNLQGKLLGVEALVRWQHPTHGLLAPGRFMDAIEAEELTVALTWRMLDQALQFSAQFMREQGEVLSVAVNIDPQVLQQADFAGQIMQALTRHSVPATALTLEILEQDAARPETWQMEGLLRLCMQGCKLSIDDFGMGASNIDRLLQLPFSELKIPTEFVRGMADDARKSAVVAGAMLMAQRLSMSVVVEGVETIDDFHSLLALGNPAIQGYFIARPMPSSELVRWAAERESHLQAMLTDGRLQDMPLSCK</sequence>
<dbReference type="Proteomes" id="UP000269801">
    <property type="component" value="Unassembled WGS sequence"/>
</dbReference>
<evidence type="ECO:0000313" key="10">
    <source>
        <dbReference type="Proteomes" id="UP000269801"/>
    </source>
</evidence>
<dbReference type="AlphaFoldDB" id="A0A3M5BVG7"/>
<feature type="domain" description="Response regulatory" evidence="7">
    <location>
        <begin position="266"/>
        <end position="390"/>
    </location>
</feature>
<dbReference type="GO" id="GO:0016020">
    <property type="term" value="C:membrane"/>
    <property type="evidence" value="ECO:0007669"/>
    <property type="project" value="UniProtKB-SubCell"/>
</dbReference>
<dbReference type="InterPro" id="IPR001789">
    <property type="entry name" value="Sig_transdc_resp-reg_receiver"/>
</dbReference>
<comment type="caution">
    <text evidence="9">The sequence shown here is derived from an EMBL/GenBank/DDBJ whole genome shotgun (WGS) entry which is preliminary data.</text>
</comment>
<feature type="transmembrane region" description="Helical" evidence="6">
    <location>
        <begin position="211"/>
        <end position="233"/>
    </location>
</feature>
<reference evidence="9 10" key="1">
    <citation type="submission" date="2018-08" db="EMBL/GenBank/DDBJ databases">
        <title>Recombination of ecologically and evolutionarily significant loci maintains genetic cohesion in the Pseudomonas syringae species complex.</title>
        <authorList>
            <person name="Dillon M."/>
            <person name="Thakur S."/>
            <person name="Almeida R.N.D."/>
            <person name="Weir B.S."/>
            <person name="Guttman D.S."/>
        </authorList>
    </citation>
    <scope>NUCLEOTIDE SEQUENCE [LARGE SCALE GENOMIC DNA]</scope>
    <source>
        <strain evidence="9 10">ICMP 13685</strain>
    </source>
</reference>
<dbReference type="InterPro" id="IPR035919">
    <property type="entry name" value="EAL_sf"/>
</dbReference>
<dbReference type="PANTHER" id="PTHR33121:SF70">
    <property type="entry name" value="SIGNALING PROTEIN YKOW"/>
    <property type="match status" value="1"/>
</dbReference>
<keyword evidence="2 6" id="KW-0812">Transmembrane</keyword>
<dbReference type="GO" id="GO:0000160">
    <property type="term" value="P:phosphorelay signal transduction system"/>
    <property type="evidence" value="ECO:0007669"/>
    <property type="project" value="InterPro"/>
</dbReference>
<evidence type="ECO:0000259" key="8">
    <source>
        <dbReference type="PROSITE" id="PS50883"/>
    </source>
</evidence>
<dbReference type="PROSITE" id="PS50883">
    <property type="entry name" value="EAL"/>
    <property type="match status" value="1"/>
</dbReference>
<feature type="transmembrane region" description="Helical" evidence="6">
    <location>
        <begin position="103"/>
        <end position="121"/>
    </location>
</feature>
<evidence type="ECO:0000256" key="5">
    <source>
        <dbReference type="PROSITE-ProRule" id="PRU00169"/>
    </source>
</evidence>
<dbReference type="PROSITE" id="PS50110">
    <property type="entry name" value="RESPONSE_REGULATORY"/>
    <property type="match status" value="1"/>
</dbReference>
<feature type="transmembrane region" description="Helical" evidence="6">
    <location>
        <begin position="184"/>
        <end position="204"/>
    </location>
</feature>
<feature type="transmembrane region" description="Helical" evidence="6">
    <location>
        <begin position="253"/>
        <end position="276"/>
    </location>
</feature>
<dbReference type="InterPro" id="IPR050706">
    <property type="entry name" value="Cyclic-di-GMP_PDE-like"/>
</dbReference>
<keyword evidence="4 6" id="KW-0472">Membrane</keyword>
<dbReference type="Gene3D" id="3.40.50.2300">
    <property type="match status" value="1"/>
</dbReference>
<dbReference type="SMART" id="SM00052">
    <property type="entry name" value="EAL"/>
    <property type="match status" value="1"/>
</dbReference>
<accession>A0A3M5BVG7</accession>
<evidence type="ECO:0000313" key="9">
    <source>
        <dbReference type="EMBL" id="RMS29209.1"/>
    </source>
</evidence>
<dbReference type="InterPro" id="IPR001633">
    <property type="entry name" value="EAL_dom"/>
</dbReference>
<comment type="subcellular location">
    <subcellularLocation>
        <location evidence="1">Membrane</location>
        <topology evidence="1">Multi-pass membrane protein</topology>
    </subcellularLocation>
</comment>
<feature type="domain" description="EAL" evidence="8">
    <location>
        <begin position="416"/>
        <end position="669"/>
    </location>
</feature>
<feature type="transmembrane region" description="Helical" evidence="6">
    <location>
        <begin position="128"/>
        <end position="152"/>
    </location>
</feature>
<evidence type="ECO:0000256" key="3">
    <source>
        <dbReference type="ARBA" id="ARBA00022989"/>
    </source>
</evidence>
<dbReference type="GO" id="GO:0071111">
    <property type="term" value="F:cyclic-guanylate-specific phosphodiesterase activity"/>
    <property type="evidence" value="ECO:0007669"/>
    <property type="project" value="InterPro"/>
</dbReference>
<evidence type="ECO:0000259" key="7">
    <source>
        <dbReference type="PROSITE" id="PS50110"/>
    </source>
</evidence>
<evidence type="ECO:0000256" key="1">
    <source>
        <dbReference type="ARBA" id="ARBA00004141"/>
    </source>
</evidence>
<evidence type="ECO:0000256" key="4">
    <source>
        <dbReference type="ARBA" id="ARBA00023136"/>
    </source>
</evidence>
<protein>
    <submittedName>
        <fullName evidence="9">Response regulator/EAL domain protein</fullName>
    </submittedName>
</protein>
<evidence type="ECO:0000256" key="2">
    <source>
        <dbReference type="ARBA" id="ARBA00022692"/>
    </source>
</evidence>
<dbReference type="EMBL" id="RBSL01000121">
    <property type="protein sequence ID" value="RMS29209.1"/>
    <property type="molecule type" value="Genomic_DNA"/>
</dbReference>
<evidence type="ECO:0000256" key="6">
    <source>
        <dbReference type="SAM" id="Phobius"/>
    </source>
</evidence>
<dbReference type="Pfam" id="PF00563">
    <property type="entry name" value="EAL"/>
    <property type="match status" value="1"/>
</dbReference>
<organism evidence="9 10">
    <name type="scientific">Pseudomonas savastanoi</name>
    <name type="common">Pseudomonas syringae pv. savastanoi</name>
    <dbReference type="NCBI Taxonomy" id="29438"/>
    <lineage>
        <taxon>Bacteria</taxon>
        <taxon>Pseudomonadati</taxon>
        <taxon>Pseudomonadota</taxon>
        <taxon>Gammaproteobacteria</taxon>
        <taxon>Pseudomonadales</taxon>
        <taxon>Pseudomonadaceae</taxon>
        <taxon>Pseudomonas</taxon>
    </lineage>
</organism>
<gene>
    <name evidence="9" type="ORF">ALP70_03881</name>
</gene>
<dbReference type="SUPFAM" id="SSF52172">
    <property type="entry name" value="CheY-like"/>
    <property type="match status" value="1"/>
</dbReference>